<dbReference type="EMBL" id="LNZH02000193">
    <property type="protein sequence ID" value="OCB87320.1"/>
    <property type="molecule type" value="Genomic_DNA"/>
</dbReference>
<dbReference type="AlphaFoldDB" id="A0A9Q5HWU3"/>
<feature type="compositionally biased region" description="Polar residues" evidence="2">
    <location>
        <begin position="48"/>
        <end position="59"/>
    </location>
</feature>
<dbReference type="Proteomes" id="UP000757232">
    <property type="component" value="Unassembled WGS sequence"/>
</dbReference>
<accession>A0A9Q5HWU3</accession>
<keyword evidence="1" id="KW-0175">Coiled coil</keyword>
<gene>
    <name evidence="3" type="ORF">A7U60_g5649</name>
</gene>
<dbReference type="OrthoDB" id="10671045at2759"/>
<protein>
    <submittedName>
        <fullName evidence="3">Uncharacterized protein</fullName>
    </submittedName>
</protein>
<feature type="coiled-coil region" evidence="1">
    <location>
        <begin position="212"/>
        <end position="273"/>
    </location>
</feature>
<proteinExistence type="predicted"/>
<evidence type="ECO:0000256" key="2">
    <source>
        <dbReference type="SAM" id="MobiDB-lite"/>
    </source>
</evidence>
<name>A0A9Q5HWU3_SANBA</name>
<organism evidence="3 4">
    <name type="scientific">Sanghuangporus baumii</name>
    <name type="common">Phellinus baumii</name>
    <dbReference type="NCBI Taxonomy" id="108892"/>
    <lineage>
        <taxon>Eukaryota</taxon>
        <taxon>Fungi</taxon>
        <taxon>Dikarya</taxon>
        <taxon>Basidiomycota</taxon>
        <taxon>Agaricomycotina</taxon>
        <taxon>Agaricomycetes</taxon>
        <taxon>Hymenochaetales</taxon>
        <taxon>Hymenochaetaceae</taxon>
        <taxon>Sanghuangporus</taxon>
    </lineage>
</organism>
<keyword evidence="4" id="KW-1185">Reference proteome</keyword>
<evidence type="ECO:0000256" key="1">
    <source>
        <dbReference type="SAM" id="Coils"/>
    </source>
</evidence>
<feature type="region of interest" description="Disordered" evidence="2">
    <location>
        <begin position="1"/>
        <end position="68"/>
    </location>
</feature>
<evidence type="ECO:0000313" key="3">
    <source>
        <dbReference type="EMBL" id="OCB87320.1"/>
    </source>
</evidence>
<evidence type="ECO:0000313" key="4">
    <source>
        <dbReference type="Proteomes" id="UP000757232"/>
    </source>
</evidence>
<sequence>MTNSANQQTDKETQIHQQLLSGLENIVESQPRPDEQAQPQVHPVLELQRQTQVTGTDVPQQPEVPQVASQLVPEVQPEEVQVLALPELQEPQEPEMTMAAPQSLPQVQQAPIPVPVPAPIPGIHNPPEQVAEVVTSVDLNAGASQPSDAVSELQQRASLAASRVQLMDATIDILVETFKNKYQLDKELEKRCSKLLKASVLETTDHTLKEDLETLSNSIRWIQEQVQNLEECLHEKHRNMQLAGPLVNAKRERKKEEKQMKSIEKAARKIQRRAMNRYATQMKKGKKQSEGRMIDEAWQQLHPSQ</sequence>
<reference evidence="3" key="1">
    <citation type="submission" date="2016-06" db="EMBL/GenBank/DDBJ databases">
        <title>Draft Genome sequence of the fungus Inonotus baumii.</title>
        <authorList>
            <person name="Zhu H."/>
            <person name="Lin W."/>
        </authorList>
    </citation>
    <scope>NUCLEOTIDE SEQUENCE</scope>
    <source>
        <strain evidence="3">821</strain>
    </source>
</reference>
<feature type="region of interest" description="Disordered" evidence="2">
    <location>
        <begin position="280"/>
        <end position="305"/>
    </location>
</feature>
<comment type="caution">
    <text evidence="3">The sequence shown here is derived from an EMBL/GenBank/DDBJ whole genome shotgun (WGS) entry which is preliminary data.</text>
</comment>